<reference evidence="2" key="1">
    <citation type="journal article" date="2021" name="Proc. Natl. Acad. Sci. U.S.A.">
        <title>A Catalog of Tens of Thousands of Viruses from Human Metagenomes Reveals Hidden Associations with Chronic Diseases.</title>
        <authorList>
            <person name="Tisza M.J."/>
            <person name="Buck C.B."/>
        </authorList>
    </citation>
    <scope>NUCLEOTIDE SEQUENCE</scope>
    <source>
        <strain evidence="2">CtL0q1</strain>
    </source>
</reference>
<sequence>MSEIAELFTVNWTTWFITGFAILFALEKGIDLVGGLAAKLGFEFKFMRKKREEHDLLLKTSKSLTDFQDKHTQDINKLMQNDIEIRKDFQDLTNEMRKTNEQTQLSIQEFASNRVSDREKSREIQTNLSNSIATLSQKLTDEDSQVQALVLSQKEQLADRINAKYKHYISIGGIPEDEVDEFTNLHFAYNGLRGNHMGDAKYNYCMEHLPVIPVETKLIM</sequence>
<keyword evidence="1" id="KW-0812">Transmembrane</keyword>
<dbReference type="EMBL" id="BK015443">
    <property type="protein sequence ID" value="DAE06863.1"/>
    <property type="molecule type" value="Genomic_DNA"/>
</dbReference>
<keyword evidence="1" id="KW-0472">Membrane</keyword>
<feature type="transmembrane region" description="Helical" evidence="1">
    <location>
        <begin position="12"/>
        <end position="42"/>
    </location>
</feature>
<name>A0A8S5PI16_9CAUD</name>
<proteinExistence type="predicted"/>
<accession>A0A8S5PI16</accession>
<evidence type="ECO:0000256" key="1">
    <source>
        <dbReference type="SAM" id="Phobius"/>
    </source>
</evidence>
<organism evidence="2">
    <name type="scientific">Siphoviridae sp. ctL0q1</name>
    <dbReference type="NCBI Taxonomy" id="2825449"/>
    <lineage>
        <taxon>Viruses</taxon>
        <taxon>Duplodnaviria</taxon>
        <taxon>Heunggongvirae</taxon>
        <taxon>Uroviricota</taxon>
        <taxon>Caudoviricetes</taxon>
    </lineage>
</organism>
<protein>
    <submittedName>
        <fullName evidence="2">Uncharacterized protein</fullName>
    </submittedName>
</protein>
<evidence type="ECO:0000313" key="2">
    <source>
        <dbReference type="EMBL" id="DAE06863.1"/>
    </source>
</evidence>
<keyword evidence="1" id="KW-1133">Transmembrane helix</keyword>